<gene>
    <name evidence="2" type="ORF">LTRI10_LOCUS16584</name>
</gene>
<evidence type="ECO:0000256" key="1">
    <source>
        <dbReference type="SAM" id="MobiDB-lite"/>
    </source>
</evidence>
<evidence type="ECO:0000313" key="2">
    <source>
        <dbReference type="EMBL" id="CAL1374740.1"/>
    </source>
</evidence>
<evidence type="ECO:0000313" key="3">
    <source>
        <dbReference type="Proteomes" id="UP001497516"/>
    </source>
</evidence>
<organism evidence="2 3">
    <name type="scientific">Linum trigynum</name>
    <dbReference type="NCBI Taxonomy" id="586398"/>
    <lineage>
        <taxon>Eukaryota</taxon>
        <taxon>Viridiplantae</taxon>
        <taxon>Streptophyta</taxon>
        <taxon>Embryophyta</taxon>
        <taxon>Tracheophyta</taxon>
        <taxon>Spermatophyta</taxon>
        <taxon>Magnoliopsida</taxon>
        <taxon>eudicotyledons</taxon>
        <taxon>Gunneridae</taxon>
        <taxon>Pentapetalae</taxon>
        <taxon>rosids</taxon>
        <taxon>fabids</taxon>
        <taxon>Malpighiales</taxon>
        <taxon>Linaceae</taxon>
        <taxon>Linum</taxon>
    </lineage>
</organism>
<accession>A0AAV2DME1</accession>
<feature type="region of interest" description="Disordered" evidence="1">
    <location>
        <begin position="17"/>
        <end position="62"/>
    </location>
</feature>
<keyword evidence="3" id="KW-1185">Reference proteome</keyword>
<dbReference type="Proteomes" id="UP001497516">
    <property type="component" value="Chromosome 3"/>
</dbReference>
<feature type="compositionally biased region" description="Polar residues" evidence="1">
    <location>
        <begin position="18"/>
        <end position="29"/>
    </location>
</feature>
<dbReference type="AlphaFoldDB" id="A0AAV2DME1"/>
<proteinExistence type="predicted"/>
<dbReference type="EMBL" id="OZ034816">
    <property type="protein sequence ID" value="CAL1374740.1"/>
    <property type="molecule type" value="Genomic_DNA"/>
</dbReference>
<sequence length="139" mass="15012">MVNINIDEIQVVQDEEGNLSSLSHISTDPSLDLVDSDDGGNGRAGDDGVPETPSYDADSGHDFVPDSDLEMVEFEDKGESSRARGVLIIRRDRAGRYEGAEGSMREGSETQSEPLCVARISESMARLGPHGGRQLFESN</sequence>
<reference evidence="2 3" key="1">
    <citation type="submission" date="2024-04" db="EMBL/GenBank/DDBJ databases">
        <authorList>
            <person name="Fracassetti M."/>
        </authorList>
    </citation>
    <scope>NUCLEOTIDE SEQUENCE [LARGE SCALE GENOMIC DNA]</scope>
</reference>
<protein>
    <submittedName>
        <fullName evidence="2">Uncharacterized protein</fullName>
    </submittedName>
</protein>
<name>A0AAV2DME1_9ROSI</name>